<gene>
    <name evidence="2" type="ORF">E0F88_23620</name>
</gene>
<keyword evidence="3" id="KW-1185">Reference proteome</keyword>
<organism evidence="2 3">
    <name type="scientific">Dyadobacter psychrotolerans</name>
    <dbReference type="NCBI Taxonomy" id="2541721"/>
    <lineage>
        <taxon>Bacteria</taxon>
        <taxon>Pseudomonadati</taxon>
        <taxon>Bacteroidota</taxon>
        <taxon>Cytophagia</taxon>
        <taxon>Cytophagales</taxon>
        <taxon>Spirosomataceae</taxon>
        <taxon>Dyadobacter</taxon>
    </lineage>
</organism>
<dbReference type="Pfam" id="PF18498">
    <property type="entry name" value="DUF5618"/>
    <property type="match status" value="1"/>
</dbReference>
<name>A0A4R5DDW4_9BACT</name>
<dbReference type="Gene3D" id="1.20.120.330">
    <property type="entry name" value="Nucleotidyltransferases domain 2"/>
    <property type="match status" value="1"/>
</dbReference>
<dbReference type="Proteomes" id="UP000294850">
    <property type="component" value="Unassembled WGS sequence"/>
</dbReference>
<protein>
    <recommendedName>
        <fullName evidence="1">DUF5618 domain-containing protein</fullName>
    </recommendedName>
</protein>
<feature type="domain" description="DUF5618" evidence="1">
    <location>
        <begin position="15"/>
        <end position="133"/>
    </location>
</feature>
<proteinExistence type="predicted"/>
<dbReference type="EMBL" id="SMFL01000010">
    <property type="protein sequence ID" value="TDE12042.1"/>
    <property type="molecule type" value="Genomic_DNA"/>
</dbReference>
<evidence type="ECO:0000313" key="2">
    <source>
        <dbReference type="EMBL" id="TDE12042.1"/>
    </source>
</evidence>
<comment type="caution">
    <text evidence="2">The sequence shown here is derived from an EMBL/GenBank/DDBJ whole genome shotgun (WGS) entry which is preliminary data.</text>
</comment>
<dbReference type="AlphaFoldDB" id="A0A4R5DDW4"/>
<evidence type="ECO:0000259" key="1">
    <source>
        <dbReference type="Pfam" id="PF18498"/>
    </source>
</evidence>
<reference evidence="2 3" key="1">
    <citation type="submission" date="2019-03" db="EMBL/GenBank/DDBJ databases">
        <title>Dyadobacter AR-3-6 sp. nov., isolated from arctic soil.</title>
        <authorList>
            <person name="Chaudhary D.K."/>
        </authorList>
    </citation>
    <scope>NUCLEOTIDE SEQUENCE [LARGE SCALE GENOMIC DNA]</scope>
    <source>
        <strain evidence="2 3">AR-3-6</strain>
    </source>
</reference>
<evidence type="ECO:0000313" key="3">
    <source>
        <dbReference type="Proteomes" id="UP000294850"/>
    </source>
</evidence>
<dbReference type="OrthoDB" id="957519at2"/>
<sequence length="133" mass="15114">MIMTNENTEITTLPAQEAARYLQNAREILSEKAGKKDGLYADVKYVKMAAGTAYSAALLILDEYLKQKEGIKFIKPKSIEDYISRIRKYDKKLLSLLVDIYDELHLAGYYHGTRSVNTIQTGLNNVTKMLAYI</sequence>
<accession>A0A4R5DDW4</accession>
<dbReference type="InterPro" id="IPR040988">
    <property type="entry name" value="DUF5618"/>
</dbReference>